<name>X1FBE9_9ZZZZ</name>
<comment type="caution">
    <text evidence="3">The sequence shown here is derived from an EMBL/GenBank/DDBJ whole genome shotgun (WGS) entry which is preliminary data.</text>
</comment>
<evidence type="ECO:0008006" key="4">
    <source>
        <dbReference type="Google" id="ProtNLM"/>
    </source>
</evidence>
<sequence>LNEHIVRAFEHMAVCFHEDSNHDYATPFYELALQSAKRIFGEKHAYVAQILNRRGNMFCELCAWEESLESYKEGLEIERAVYPCNHPNIATTKENIARVLHEHEGAQ</sequence>
<keyword evidence="1" id="KW-0677">Repeat</keyword>
<evidence type="ECO:0000256" key="1">
    <source>
        <dbReference type="ARBA" id="ARBA00022737"/>
    </source>
</evidence>
<evidence type="ECO:0000256" key="2">
    <source>
        <dbReference type="ARBA" id="ARBA00022803"/>
    </source>
</evidence>
<dbReference type="PANTHER" id="PTHR45641:SF19">
    <property type="entry name" value="NEPHROCYSTIN-3"/>
    <property type="match status" value="1"/>
</dbReference>
<dbReference type="EMBL" id="BART01031925">
    <property type="protein sequence ID" value="GAH18073.1"/>
    <property type="molecule type" value="Genomic_DNA"/>
</dbReference>
<evidence type="ECO:0000313" key="3">
    <source>
        <dbReference type="EMBL" id="GAH18073.1"/>
    </source>
</evidence>
<dbReference type="InterPro" id="IPR011990">
    <property type="entry name" value="TPR-like_helical_dom_sf"/>
</dbReference>
<dbReference type="PANTHER" id="PTHR45641">
    <property type="entry name" value="TETRATRICOPEPTIDE REPEAT PROTEIN (AFU_ORTHOLOGUE AFUA_6G03870)"/>
    <property type="match status" value="1"/>
</dbReference>
<dbReference type="Gene3D" id="1.25.40.10">
    <property type="entry name" value="Tetratricopeptide repeat domain"/>
    <property type="match status" value="1"/>
</dbReference>
<dbReference type="AlphaFoldDB" id="X1FBE9"/>
<reference evidence="3" key="1">
    <citation type="journal article" date="2014" name="Front. Microbiol.">
        <title>High frequency of phylogenetically diverse reductive dehalogenase-homologous genes in deep subseafloor sedimentary metagenomes.</title>
        <authorList>
            <person name="Kawai M."/>
            <person name="Futagami T."/>
            <person name="Toyoda A."/>
            <person name="Takaki Y."/>
            <person name="Nishi S."/>
            <person name="Hori S."/>
            <person name="Arai W."/>
            <person name="Tsubouchi T."/>
            <person name="Morono Y."/>
            <person name="Uchiyama I."/>
            <person name="Ito T."/>
            <person name="Fujiyama A."/>
            <person name="Inagaki F."/>
            <person name="Takami H."/>
        </authorList>
    </citation>
    <scope>NUCLEOTIDE SEQUENCE</scope>
    <source>
        <strain evidence="3">Expedition CK06-06</strain>
    </source>
</reference>
<dbReference type="SUPFAM" id="SSF48452">
    <property type="entry name" value="TPR-like"/>
    <property type="match status" value="1"/>
</dbReference>
<feature type="non-terminal residue" evidence="3">
    <location>
        <position position="1"/>
    </location>
</feature>
<keyword evidence="2" id="KW-0802">TPR repeat</keyword>
<proteinExistence type="predicted"/>
<accession>X1FBE9</accession>
<dbReference type="InterPro" id="IPR019734">
    <property type="entry name" value="TPR_rpt"/>
</dbReference>
<protein>
    <recommendedName>
        <fullName evidence="4">Tetratricopeptide repeat protein</fullName>
    </recommendedName>
</protein>
<dbReference type="Pfam" id="PF13424">
    <property type="entry name" value="TPR_12"/>
    <property type="match status" value="1"/>
</dbReference>
<gene>
    <name evidence="3" type="ORF">S01H4_55337</name>
</gene>
<dbReference type="SMART" id="SM00028">
    <property type="entry name" value="TPR"/>
    <property type="match status" value="2"/>
</dbReference>
<organism evidence="3">
    <name type="scientific">marine sediment metagenome</name>
    <dbReference type="NCBI Taxonomy" id="412755"/>
    <lineage>
        <taxon>unclassified sequences</taxon>
        <taxon>metagenomes</taxon>
        <taxon>ecological metagenomes</taxon>
    </lineage>
</organism>